<dbReference type="AlphaFoldDB" id="A0AAE0LLH7"/>
<dbReference type="Pfam" id="PF17432">
    <property type="entry name" value="DUF3458_C"/>
    <property type="match status" value="1"/>
</dbReference>
<keyword evidence="3" id="KW-1185">Reference proteome</keyword>
<evidence type="ECO:0000313" key="2">
    <source>
        <dbReference type="EMBL" id="KAK3289532.1"/>
    </source>
</evidence>
<dbReference type="EMBL" id="LGRX02000110">
    <property type="protein sequence ID" value="KAK3289532.1"/>
    <property type="molecule type" value="Genomic_DNA"/>
</dbReference>
<name>A0AAE0LLH7_9CHLO</name>
<feature type="domain" description="Peptidase M1 alanyl aminopeptidase C-terminal" evidence="1">
    <location>
        <begin position="7"/>
        <end position="327"/>
    </location>
</feature>
<dbReference type="Proteomes" id="UP001190700">
    <property type="component" value="Unassembled WGS sequence"/>
</dbReference>
<dbReference type="InterPro" id="IPR012779">
    <property type="entry name" value="Peptidase_M1_pepN"/>
</dbReference>
<proteinExistence type="predicted"/>
<dbReference type="InterPro" id="IPR024601">
    <property type="entry name" value="Peptidase_M1_pepN_C"/>
</dbReference>
<reference evidence="2 3" key="1">
    <citation type="journal article" date="2015" name="Genome Biol. Evol.">
        <title>Comparative Genomics of a Bacterivorous Green Alga Reveals Evolutionary Causalities and Consequences of Phago-Mixotrophic Mode of Nutrition.</title>
        <authorList>
            <person name="Burns J.A."/>
            <person name="Paasch A."/>
            <person name="Narechania A."/>
            <person name="Kim E."/>
        </authorList>
    </citation>
    <scope>NUCLEOTIDE SEQUENCE [LARGE SCALE GENOMIC DNA]</scope>
    <source>
        <strain evidence="2 3">PLY_AMNH</strain>
    </source>
</reference>
<sequence>MEGWSEDELLFLLGNDSDEFNRWEAGQRLSKTLIASLVEKCAQGEELELGEKYITAMRSVVCDANLDKSFAAAALSIPSENEIAELLPGLADPAVINTVRSFIRKSLAAALQPELETVVQANSEAKYSNEYASRAKRSLKNAALGYLATLKTPAVVTELTARFRAADNMTDQTACLAALVEMDCPERLEAVEAFYQQWKDDPLVMNKWLGLQAMSNLQGNVATVQSLLQHPAFDIKNPNKVYSLVGGFCNGSPVNFHASDGSGYKLLGDVVLQVDQFNPQVASRMVGFFTRWKKYEEGRQTLMKEQLKRILDTKGLSENTFEIVSKSI</sequence>
<comment type="caution">
    <text evidence="2">The sequence shown here is derived from an EMBL/GenBank/DDBJ whole genome shotgun (WGS) entry which is preliminary data.</text>
</comment>
<gene>
    <name evidence="2" type="ORF">CYMTET_3047</name>
</gene>
<dbReference type="PANTHER" id="PTHR46322">
    <property type="entry name" value="PUROMYCIN-SENSITIVE AMINOPEPTIDASE"/>
    <property type="match status" value="1"/>
</dbReference>
<protein>
    <recommendedName>
        <fullName evidence="1">Peptidase M1 alanyl aminopeptidase C-terminal domain-containing protein</fullName>
    </recommendedName>
</protein>
<accession>A0AAE0LLH7</accession>
<dbReference type="Gene3D" id="1.25.50.10">
    <property type="entry name" value="Peptidase M1, alanyl aminopeptidase, C-terminal domain"/>
    <property type="match status" value="1"/>
</dbReference>
<evidence type="ECO:0000313" key="3">
    <source>
        <dbReference type="Proteomes" id="UP001190700"/>
    </source>
</evidence>
<dbReference type="PANTHER" id="PTHR46322:SF1">
    <property type="entry name" value="PUROMYCIN-SENSITIVE AMINOPEPTIDASE"/>
    <property type="match status" value="1"/>
</dbReference>
<dbReference type="InterPro" id="IPR037144">
    <property type="entry name" value="Peptidase_M1_pepN_C_sf"/>
</dbReference>
<dbReference type="GO" id="GO:0008270">
    <property type="term" value="F:zinc ion binding"/>
    <property type="evidence" value="ECO:0007669"/>
    <property type="project" value="InterPro"/>
</dbReference>
<evidence type="ECO:0000259" key="1">
    <source>
        <dbReference type="Pfam" id="PF17432"/>
    </source>
</evidence>
<organism evidence="2 3">
    <name type="scientific">Cymbomonas tetramitiformis</name>
    <dbReference type="NCBI Taxonomy" id="36881"/>
    <lineage>
        <taxon>Eukaryota</taxon>
        <taxon>Viridiplantae</taxon>
        <taxon>Chlorophyta</taxon>
        <taxon>Pyramimonadophyceae</taxon>
        <taxon>Pyramimonadales</taxon>
        <taxon>Pyramimonadaceae</taxon>
        <taxon>Cymbomonas</taxon>
    </lineage>
</organism>